<feature type="domain" description="Core-binding (CB)" evidence="6">
    <location>
        <begin position="1"/>
        <end position="87"/>
    </location>
</feature>
<dbReference type="InterPro" id="IPR044068">
    <property type="entry name" value="CB"/>
</dbReference>
<dbReference type="EMBL" id="JBHSED010000005">
    <property type="protein sequence ID" value="MFC4302708.1"/>
    <property type="molecule type" value="Genomic_DNA"/>
</dbReference>
<dbReference type="InterPro" id="IPR011010">
    <property type="entry name" value="DNA_brk_join_enz"/>
</dbReference>
<evidence type="ECO:0000313" key="7">
    <source>
        <dbReference type="EMBL" id="MFC4302708.1"/>
    </source>
</evidence>
<reference evidence="8" key="1">
    <citation type="journal article" date="2019" name="Int. J. Syst. Evol. Microbiol.">
        <title>The Global Catalogue of Microorganisms (GCM) 10K type strain sequencing project: providing services to taxonomists for standard genome sequencing and annotation.</title>
        <authorList>
            <consortium name="The Broad Institute Genomics Platform"/>
            <consortium name="The Broad Institute Genome Sequencing Center for Infectious Disease"/>
            <person name="Wu L."/>
            <person name="Ma J."/>
        </authorList>
    </citation>
    <scope>NUCLEOTIDE SEQUENCE [LARGE SCALE GENOMIC DNA]</scope>
    <source>
        <strain evidence="8">CGMCC 4.1641</strain>
    </source>
</reference>
<dbReference type="PANTHER" id="PTHR30349:SF81">
    <property type="entry name" value="TYROSINE RECOMBINASE XERC"/>
    <property type="match status" value="1"/>
</dbReference>
<evidence type="ECO:0000256" key="1">
    <source>
        <dbReference type="ARBA" id="ARBA00022908"/>
    </source>
</evidence>
<dbReference type="Gene3D" id="1.10.443.10">
    <property type="entry name" value="Intergrase catalytic core"/>
    <property type="match status" value="1"/>
</dbReference>
<dbReference type="PANTHER" id="PTHR30349">
    <property type="entry name" value="PHAGE INTEGRASE-RELATED"/>
    <property type="match status" value="1"/>
</dbReference>
<dbReference type="RefSeq" id="WP_204603413.1">
    <property type="nucleotide sequence ID" value="NZ_JBHSED010000005.1"/>
</dbReference>
<comment type="caution">
    <text evidence="7">The sequence shown here is derived from an EMBL/GenBank/DDBJ whole genome shotgun (WGS) entry which is preliminary data.</text>
</comment>
<evidence type="ECO:0000256" key="3">
    <source>
        <dbReference type="ARBA" id="ARBA00023172"/>
    </source>
</evidence>
<dbReference type="SUPFAM" id="SSF56349">
    <property type="entry name" value="DNA breaking-rejoining enzymes"/>
    <property type="match status" value="1"/>
</dbReference>
<evidence type="ECO:0000256" key="4">
    <source>
        <dbReference type="PROSITE-ProRule" id="PRU01248"/>
    </source>
</evidence>
<keyword evidence="1" id="KW-0229">DNA integration</keyword>
<dbReference type="InterPro" id="IPR010998">
    <property type="entry name" value="Integrase_recombinase_N"/>
</dbReference>
<dbReference type="CDD" id="cd00798">
    <property type="entry name" value="INT_XerDC_C"/>
    <property type="match status" value="1"/>
</dbReference>
<gene>
    <name evidence="7" type="ORF">ACFO1S_04535</name>
</gene>
<keyword evidence="2 4" id="KW-0238">DNA-binding</keyword>
<evidence type="ECO:0000259" key="5">
    <source>
        <dbReference type="PROSITE" id="PS51898"/>
    </source>
</evidence>
<accession>A0ABV8S713</accession>
<dbReference type="Gene3D" id="1.10.150.130">
    <property type="match status" value="1"/>
</dbReference>
<feature type="domain" description="Tyr recombinase" evidence="5">
    <location>
        <begin position="108"/>
        <end position="290"/>
    </location>
</feature>
<evidence type="ECO:0000313" key="8">
    <source>
        <dbReference type="Proteomes" id="UP001595755"/>
    </source>
</evidence>
<sequence>MELKNGLRSYLEYLSDVRGVSRTTEKSYLGDINDFLAFLEERGVRHAMEMKPHHLTAYLSKMRTEGRSNATISRRIAAIRSFCKHLVLQRAIDYDPALQLEAPKADKKTPRTISAAKLDKLLEQPDVGQSMGLRDRAMLELLYATGLRVSELVALNVADVRLDMGFLLCLGAGGRERMVPIGSGGRTWAAKYIQGARPELLNPGSNEEALFLNHLGTRLSRQGFWKILRKYAGQIGMEITPHSIRHSFAWHLLENGADVRAVQEMLGHAGSASVQQYLPAIKPKLMEVYERNHPRARADN</sequence>
<keyword evidence="8" id="KW-1185">Reference proteome</keyword>
<organism evidence="7 8">
    <name type="scientific">Cohnella boryungensis</name>
    <dbReference type="NCBI Taxonomy" id="768479"/>
    <lineage>
        <taxon>Bacteria</taxon>
        <taxon>Bacillati</taxon>
        <taxon>Bacillota</taxon>
        <taxon>Bacilli</taxon>
        <taxon>Bacillales</taxon>
        <taxon>Paenibacillaceae</taxon>
        <taxon>Cohnella</taxon>
    </lineage>
</organism>
<proteinExistence type="predicted"/>
<dbReference type="InterPro" id="IPR013762">
    <property type="entry name" value="Integrase-like_cat_sf"/>
</dbReference>
<dbReference type="InterPro" id="IPR004107">
    <property type="entry name" value="Integrase_SAM-like_N"/>
</dbReference>
<dbReference type="InterPro" id="IPR050090">
    <property type="entry name" value="Tyrosine_recombinase_XerCD"/>
</dbReference>
<dbReference type="NCBIfam" id="NF001399">
    <property type="entry name" value="PRK00283.1"/>
    <property type="match status" value="1"/>
</dbReference>
<dbReference type="Pfam" id="PF00589">
    <property type="entry name" value="Phage_integrase"/>
    <property type="match status" value="1"/>
</dbReference>
<name>A0ABV8S713_9BACL</name>
<protein>
    <submittedName>
        <fullName evidence="7">Tyrosine recombinase</fullName>
    </submittedName>
</protein>
<evidence type="ECO:0000259" key="6">
    <source>
        <dbReference type="PROSITE" id="PS51900"/>
    </source>
</evidence>
<keyword evidence="3" id="KW-0233">DNA recombination</keyword>
<dbReference type="Proteomes" id="UP001595755">
    <property type="component" value="Unassembled WGS sequence"/>
</dbReference>
<dbReference type="Pfam" id="PF02899">
    <property type="entry name" value="Phage_int_SAM_1"/>
    <property type="match status" value="1"/>
</dbReference>
<dbReference type="InterPro" id="IPR002104">
    <property type="entry name" value="Integrase_catalytic"/>
</dbReference>
<evidence type="ECO:0000256" key="2">
    <source>
        <dbReference type="ARBA" id="ARBA00023125"/>
    </source>
</evidence>
<dbReference type="PROSITE" id="PS51898">
    <property type="entry name" value="TYR_RECOMBINASE"/>
    <property type="match status" value="1"/>
</dbReference>
<dbReference type="PROSITE" id="PS51900">
    <property type="entry name" value="CB"/>
    <property type="match status" value="1"/>
</dbReference>